<dbReference type="EMBL" id="JAFEMC010000005">
    <property type="protein sequence ID" value="MBM6577845.1"/>
    <property type="molecule type" value="Genomic_DNA"/>
</dbReference>
<keyword evidence="2" id="KW-1185">Reference proteome</keyword>
<dbReference type="Proteomes" id="UP000763641">
    <property type="component" value="Unassembled WGS sequence"/>
</dbReference>
<dbReference type="InterPro" id="IPR021880">
    <property type="entry name" value="DUF3489"/>
</dbReference>
<comment type="caution">
    <text evidence="1">The sequence shown here is derived from an EMBL/GenBank/DDBJ whole genome shotgun (WGS) entry which is preliminary data.</text>
</comment>
<gene>
    <name evidence="1" type="ORF">ILT43_15795</name>
</gene>
<evidence type="ECO:0000313" key="1">
    <source>
        <dbReference type="EMBL" id="MBM6577845.1"/>
    </source>
</evidence>
<name>A0ABS2DA90_9SPHN</name>
<accession>A0ABS2DA90</accession>
<organism evidence="1 2">
    <name type="scientific">Sphingomonas longa</name>
    <dbReference type="NCBI Taxonomy" id="2778730"/>
    <lineage>
        <taxon>Bacteria</taxon>
        <taxon>Pseudomonadati</taxon>
        <taxon>Pseudomonadota</taxon>
        <taxon>Alphaproteobacteria</taxon>
        <taxon>Sphingomonadales</taxon>
        <taxon>Sphingomonadaceae</taxon>
        <taxon>Sphingomonas</taxon>
    </lineage>
</organism>
<dbReference type="Pfam" id="PF11994">
    <property type="entry name" value="DUF3489"/>
    <property type="match status" value="1"/>
</dbReference>
<sequence length="172" mass="17773">MPKLSDTQAILLTHAAQNDTASLYPLPQTLRRGGGITRAIGALVSAGYADEREARDADAVHRTDADVRYGVYVTASGLAAIGIVDGEQGDAAQPPSPDPVATASRVTKASTVVALLSQPAGATLPELITATGWLPHTTRAALTGLRKRGHIIVRHSRDGATCYRIDAAAAAA</sequence>
<proteinExistence type="predicted"/>
<reference evidence="1 2" key="1">
    <citation type="submission" date="2020-12" db="EMBL/GenBank/DDBJ databases">
        <title>Sphingomonas sp.</title>
        <authorList>
            <person name="Kim M.K."/>
        </authorList>
    </citation>
    <scope>NUCLEOTIDE SEQUENCE [LARGE SCALE GENOMIC DNA]</scope>
    <source>
        <strain evidence="1 2">BT552</strain>
    </source>
</reference>
<evidence type="ECO:0000313" key="2">
    <source>
        <dbReference type="Proteomes" id="UP000763641"/>
    </source>
</evidence>
<dbReference type="RefSeq" id="WP_204199945.1">
    <property type="nucleotide sequence ID" value="NZ_JAFEMC010000005.1"/>
</dbReference>
<protein>
    <submittedName>
        <fullName evidence="1">DUF3489 domain-containing protein</fullName>
    </submittedName>
</protein>